<dbReference type="Pfam" id="PF00211">
    <property type="entry name" value="Guanylate_cyc"/>
    <property type="match status" value="1"/>
</dbReference>
<gene>
    <name evidence="3" type="primary">cyaA</name>
    <name evidence="3" type="ORF">Mal64_30070</name>
</gene>
<dbReference type="GO" id="GO:0009190">
    <property type="term" value="P:cyclic nucleotide biosynthetic process"/>
    <property type="evidence" value="ECO:0007669"/>
    <property type="project" value="InterPro"/>
</dbReference>
<evidence type="ECO:0000259" key="2">
    <source>
        <dbReference type="PROSITE" id="PS50125"/>
    </source>
</evidence>
<protein>
    <submittedName>
        <fullName evidence="3">Adenylate cyclase 1</fullName>
        <ecNumber evidence="3">4.6.1.1</ecNumber>
    </submittedName>
</protein>
<evidence type="ECO:0000313" key="4">
    <source>
        <dbReference type="Proteomes" id="UP000315440"/>
    </source>
</evidence>
<feature type="region of interest" description="Disordered" evidence="1">
    <location>
        <begin position="602"/>
        <end position="624"/>
    </location>
</feature>
<dbReference type="GO" id="GO:0035556">
    <property type="term" value="P:intracellular signal transduction"/>
    <property type="evidence" value="ECO:0007669"/>
    <property type="project" value="InterPro"/>
</dbReference>
<dbReference type="PROSITE" id="PS50125">
    <property type="entry name" value="GUANYLATE_CYCLASE_2"/>
    <property type="match status" value="1"/>
</dbReference>
<dbReference type="Proteomes" id="UP000315440">
    <property type="component" value="Unassembled WGS sequence"/>
</dbReference>
<dbReference type="GO" id="GO:0004016">
    <property type="term" value="F:adenylate cyclase activity"/>
    <property type="evidence" value="ECO:0007669"/>
    <property type="project" value="UniProtKB-EC"/>
</dbReference>
<dbReference type="SUPFAM" id="SSF55073">
    <property type="entry name" value="Nucleotide cyclase"/>
    <property type="match status" value="1"/>
</dbReference>
<accession>A0A5C5ZK20</accession>
<sequence length="624" mass="67636">MGGEGRVSRNAVLASRTIDDAPAAVLADRQEPGVLNAIVLRAPTYYVARMFDLAIHSPRQHDQQRIAGGRVVLAVGQDGVWRLAETEAAAGGGRLVLSHNGNGFDAAGMPVGERLETPGSLAFTLGDVRFELSDANATRSRGARALQRLETDDDRRAADASGPASATLARWLEALSALNRWSASTPEFYRDAARFAVEPVGLDGAMILERDPASDAWRIVSSELPRPELGVGFDPTLLERLAAQHGVWFHGVEQPTDDGETPLKVDPRPAIVLAPVTDGSGELVGAVYAWRVVHSGNGRRGVRYLEANLVRLLADSVSSGVARLEQEAEAGRRRALLEQAFTRTVAQQIERDPAMLQGRRRDVSVLFADLRDFSGLCAELPTETTYELLGDVMDCLTRAVTDNDGVVIDYYGDGLSAMWNAPLSQPEHAEMACEAGLQMLAELPHVSERWADRMRAPLRLGVGVHTGPAAVGNIGSTQKIKYGPRGETVNLASRVEAATKRLGVPLVATAATARLLPSRLQARRLCRARLPGLEEAVELYSVAFPTTESRVLAALDRYERALSCYERGDWDEAFSLLKAQIKTSGPAAFLADTIRRQRSIKIGRRESDHDAPDTEPAVITIEEK</sequence>
<feature type="compositionally biased region" description="Basic and acidic residues" evidence="1">
    <location>
        <begin position="603"/>
        <end position="612"/>
    </location>
</feature>
<dbReference type="SMART" id="SM00044">
    <property type="entry name" value="CYCc"/>
    <property type="match status" value="1"/>
</dbReference>
<proteinExistence type="predicted"/>
<keyword evidence="3" id="KW-0456">Lyase</keyword>
<dbReference type="EMBL" id="SJPQ01000003">
    <property type="protein sequence ID" value="TWT87468.1"/>
    <property type="molecule type" value="Genomic_DNA"/>
</dbReference>
<keyword evidence="4" id="KW-1185">Reference proteome</keyword>
<evidence type="ECO:0000256" key="1">
    <source>
        <dbReference type="SAM" id="MobiDB-lite"/>
    </source>
</evidence>
<dbReference type="InterPro" id="IPR050697">
    <property type="entry name" value="Adenylyl/Guanylyl_Cyclase_3/4"/>
</dbReference>
<dbReference type="Gene3D" id="3.30.70.1230">
    <property type="entry name" value="Nucleotide cyclase"/>
    <property type="match status" value="1"/>
</dbReference>
<dbReference type="EC" id="4.6.1.1" evidence="3"/>
<dbReference type="CDD" id="cd07302">
    <property type="entry name" value="CHD"/>
    <property type="match status" value="1"/>
</dbReference>
<feature type="domain" description="Guanylate cyclase" evidence="2">
    <location>
        <begin position="364"/>
        <end position="496"/>
    </location>
</feature>
<dbReference type="OrthoDB" id="9806704at2"/>
<dbReference type="InterPro" id="IPR029787">
    <property type="entry name" value="Nucleotide_cyclase"/>
</dbReference>
<comment type="caution">
    <text evidence="3">The sequence shown here is derived from an EMBL/GenBank/DDBJ whole genome shotgun (WGS) entry which is preliminary data.</text>
</comment>
<organism evidence="3 4">
    <name type="scientific">Pseudobythopirellula maris</name>
    <dbReference type="NCBI Taxonomy" id="2527991"/>
    <lineage>
        <taxon>Bacteria</taxon>
        <taxon>Pseudomonadati</taxon>
        <taxon>Planctomycetota</taxon>
        <taxon>Planctomycetia</taxon>
        <taxon>Pirellulales</taxon>
        <taxon>Lacipirellulaceae</taxon>
        <taxon>Pseudobythopirellula</taxon>
    </lineage>
</organism>
<dbReference type="PANTHER" id="PTHR43081">
    <property type="entry name" value="ADENYLATE CYCLASE, TERMINAL-DIFFERENTIATION SPECIFIC-RELATED"/>
    <property type="match status" value="1"/>
</dbReference>
<dbReference type="PANTHER" id="PTHR43081:SF1">
    <property type="entry name" value="ADENYLATE CYCLASE, TERMINAL-DIFFERENTIATION SPECIFIC"/>
    <property type="match status" value="1"/>
</dbReference>
<dbReference type="InterPro" id="IPR001054">
    <property type="entry name" value="A/G_cyclase"/>
</dbReference>
<dbReference type="AlphaFoldDB" id="A0A5C5ZK20"/>
<evidence type="ECO:0000313" key="3">
    <source>
        <dbReference type="EMBL" id="TWT87468.1"/>
    </source>
</evidence>
<reference evidence="3 4" key="1">
    <citation type="submission" date="2019-02" db="EMBL/GenBank/DDBJ databases">
        <title>Deep-cultivation of Planctomycetes and their phenomic and genomic characterization uncovers novel biology.</title>
        <authorList>
            <person name="Wiegand S."/>
            <person name="Jogler M."/>
            <person name="Boedeker C."/>
            <person name="Pinto D."/>
            <person name="Vollmers J."/>
            <person name="Rivas-Marin E."/>
            <person name="Kohn T."/>
            <person name="Peeters S.H."/>
            <person name="Heuer A."/>
            <person name="Rast P."/>
            <person name="Oberbeckmann S."/>
            <person name="Bunk B."/>
            <person name="Jeske O."/>
            <person name="Meyerdierks A."/>
            <person name="Storesund J.E."/>
            <person name="Kallscheuer N."/>
            <person name="Luecker S."/>
            <person name="Lage O.M."/>
            <person name="Pohl T."/>
            <person name="Merkel B.J."/>
            <person name="Hornburger P."/>
            <person name="Mueller R.-W."/>
            <person name="Bruemmer F."/>
            <person name="Labrenz M."/>
            <person name="Spormann A.M."/>
            <person name="Op Den Camp H."/>
            <person name="Overmann J."/>
            <person name="Amann R."/>
            <person name="Jetten M.S.M."/>
            <person name="Mascher T."/>
            <person name="Medema M.H."/>
            <person name="Devos D.P."/>
            <person name="Kaster A.-K."/>
            <person name="Ovreas L."/>
            <person name="Rohde M."/>
            <person name="Galperin M.Y."/>
            <person name="Jogler C."/>
        </authorList>
    </citation>
    <scope>NUCLEOTIDE SEQUENCE [LARGE SCALE GENOMIC DNA]</scope>
    <source>
        <strain evidence="3 4">Mal64</strain>
    </source>
</reference>
<name>A0A5C5ZK20_9BACT</name>